<keyword evidence="3" id="KW-1185">Reference proteome</keyword>
<dbReference type="AlphaFoldDB" id="A0AAN7K5T8"/>
<name>A0AAN7K5T8_9MYRT</name>
<gene>
    <name evidence="2" type="ORF">SAY87_023313</name>
</gene>
<evidence type="ECO:0000256" key="1">
    <source>
        <dbReference type="SAM" id="MobiDB-lite"/>
    </source>
</evidence>
<proteinExistence type="predicted"/>
<dbReference type="EMBL" id="JAXIOK010000011">
    <property type="protein sequence ID" value="KAK4760182.1"/>
    <property type="molecule type" value="Genomic_DNA"/>
</dbReference>
<organism evidence="2 3">
    <name type="scientific">Trapa incisa</name>
    <dbReference type="NCBI Taxonomy" id="236973"/>
    <lineage>
        <taxon>Eukaryota</taxon>
        <taxon>Viridiplantae</taxon>
        <taxon>Streptophyta</taxon>
        <taxon>Embryophyta</taxon>
        <taxon>Tracheophyta</taxon>
        <taxon>Spermatophyta</taxon>
        <taxon>Magnoliopsida</taxon>
        <taxon>eudicotyledons</taxon>
        <taxon>Gunneridae</taxon>
        <taxon>Pentapetalae</taxon>
        <taxon>rosids</taxon>
        <taxon>malvids</taxon>
        <taxon>Myrtales</taxon>
        <taxon>Lythraceae</taxon>
        <taxon>Trapa</taxon>
    </lineage>
</organism>
<comment type="caution">
    <text evidence="2">The sequence shown here is derived from an EMBL/GenBank/DDBJ whole genome shotgun (WGS) entry which is preliminary data.</text>
</comment>
<protein>
    <submittedName>
        <fullName evidence="2">Uncharacterized protein</fullName>
    </submittedName>
</protein>
<dbReference type="Proteomes" id="UP001345219">
    <property type="component" value="Chromosome 17"/>
</dbReference>
<reference evidence="2 3" key="1">
    <citation type="journal article" date="2023" name="Hortic Res">
        <title>Pangenome of water caltrop reveals structural variations and asymmetric subgenome divergence after allopolyploidization.</title>
        <authorList>
            <person name="Zhang X."/>
            <person name="Chen Y."/>
            <person name="Wang L."/>
            <person name="Yuan Y."/>
            <person name="Fang M."/>
            <person name="Shi L."/>
            <person name="Lu R."/>
            <person name="Comes H.P."/>
            <person name="Ma Y."/>
            <person name="Chen Y."/>
            <person name="Huang G."/>
            <person name="Zhou Y."/>
            <person name="Zheng Z."/>
            <person name="Qiu Y."/>
        </authorList>
    </citation>
    <scope>NUCLEOTIDE SEQUENCE [LARGE SCALE GENOMIC DNA]</scope>
    <source>
        <tissue evidence="2">Roots</tissue>
    </source>
</reference>
<evidence type="ECO:0000313" key="3">
    <source>
        <dbReference type="Proteomes" id="UP001345219"/>
    </source>
</evidence>
<feature type="region of interest" description="Disordered" evidence="1">
    <location>
        <begin position="1"/>
        <end position="35"/>
    </location>
</feature>
<sequence length="58" mass="6290">MGGVVVIEDGMGEGKERSESDRGRRAHLDEPDGMHKPVRLVQSAACNSPSQCNVQRVL</sequence>
<accession>A0AAN7K5T8</accession>
<evidence type="ECO:0000313" key="2">
    <source>
        <dbReference type="EMBL" id="KAK4760182.1"/>
    </source>
</evidence>
<feature type="compositionally biased region" description="Basic and acidic residues" evidence="1">
    <location>
        <begin position="12"/>
        <end position="35"/>
    </location>
</feature>